<dbReference type="RefSeq" id="XP_013022206.1">
    <property type="nucleotide sequence ID" value="XM_013166752.1"/>
</dbReference>
<evidence type="ECO:0000313" key="3">
    <source>
        <dbReference type="Proteomes" id="UP000015464"/>
    </source>
</evidence>
<dbReference type="RefSeq" id="XP_013022207.1">
    <property type="nucleotide sequence ID" value="XM_013166753.1"/>
</dbReference>
<reference evidence="2" key="2">
    <citation type="submission" date="2012-08" db="EMBL/GenBank/DDBJ databases">
        <authorList>
            <consortium name="The Broad Institute Genome Sequencing Platform"/>
            <person name="Nusbaum C."/>
            <person name="Russ C."/>
            <person name="Rhind N."/>
            <person name="Niki H."/>
            <person name="Allshire R."/>
            <person name="Walker B."/>
            <person name="Young S.K."/>
            <person name="Zeng Q."/>
            <person name="Gargeya S."/>
            <person name="Fitzgerald M."/>
            <person name="Haas B."/>
            <person name="Abouelleil A."/>
            <person name="Alvarado L."/>
            <person name="Arachchi H.M."/>
            <person name="Berlin A.M."/>
            <person name="Chapman S.B."/>
            <person name="Goldberg J."/>
            <person name="Griggs A."/>
            <person name="Gujja S."/>
            <person name="Hansen M."/>
            <person name="Howarth C."/>
            <person name="Imamovic A."/>
            <person name="Larimer J."/>
            <person name="McCowen C."/>
            <person name="Montmayeur A."/>
            <person name="Murphy C."/>
            <person name="Neiman D."/>
            <person name="Pearson M."/>
            <person name="Priest M."/>
            <person name="Roberts A."/>
            <person name="Saif S."/>
            <person name="Shea T."/>
            <person name="Sisk P."/>
            <person name="Sykes S."/>
            <person name="Wortman J."/>
            <person name="Birren B."/>
        </authorList>
    </citation>
    <scope>NUCLEOTIDE SEQUENCE</scope>
    <source>
        <strain evidence="2">OY26</strain>
    </source>
</reference>
<gene>
    <name evidence="2" type="ORF">SPOG_01648</name>
</gene>
<name>S9X5L7_SCHCR</name>
<dbReference type="GeneID" id="25035975"/>
<dbReference type="OMA" id="NATTELW"/>
<accession>S9X5L7</accession>
<organism evidence="2 3">
    <name type="scientific">Schizosaccharomyces cryophilus (strain OY26 / ATCC MYA-4695 / CBS 11777 / NBRC 106824 / NRRL Y48691)</name>
    <name type="common">Fission yeast</name>
    <dbReference type="NCBI Taxonomy" id="653667"/>
    <lineage>
        <taxon>Eukaryota</taxon>
        <taxon>Fungi</taxon>
        <taxon>Dikarya</taxon>
        <taxon>Ascomycota</taxon>
        <taxon>Taphrinomycotina</taxon>
        <taxon>Schizosaccharomycetes</taxon>
        <taxon>Schizosaccharomycetales</taxon>
        <taxon>Schizosaccharomycetaceae</taxon>
        <taxon>Schizosaccharomyces</taxon>
    </lineage>
</organism>
<dbReference type="EMBL" id="KE546989">
    <property type="protein sequence ID" value="EPY52322.1"/>
    <property type="molecule type" value="Genomic_DNA"/>
</dbReference>
<dbReference type="EMBL" id="KE546989">
    <property type="protein sequence ID" value="EPY52321.1"/>
    <property type="molecule type" value="Genomic_DNA"/>
</dbReference>
<dbReference type="Proteomes" id="UP000015464">
    <property type="component" value="Unassembled WGS sequence"/>
</dbReference>
<protein>
    <submittedName>
        <fullName evidence="1 2">Extender-the chronological lifespan protein Ecl3</fullName>
    </submittedName>
</protein>
<dbReference type="HOGENOM" id="CLU_2456041_0_0_1"/>
<proteinExistence type="predicted"/>
<keyword evidence="3" id="KW-1185">Reference proteome</keyword>
<dbReference type="STRING" id="653667.S9X5L7"/>
<reference evidence="2 3" key="1">
    <citation type="journal article" date="2011" name="Science">
        <title>Comparative functional genomics of the fission yeasts.</title>
        <authorList>
            <person name="Rhind N."/>
            <person name="Chen Z."/>
            <person name="Yassour M."/>
            <person name="Thompson D.A."/>
            <person name="Haas B.J."/>
            <person name="Habib N."/>
            <person name="Wapinski I."/>
            <person name="Roy S."/>
            <person name="Lin M.F."/>
            <person name="Heiman D.I."/>
            <person name="Young S.K."/>
            <person name="Furuya K."/>
            <person name="Guo Y."/>
            <person name="Pidoux A."/>
            <person name="Chen H.M."/>
            <person name="Robbertse B."/>
            <person name="Goldberg J.M."/>
            <person name="Aoki K."/>
            <person name="Bayne E.H."/>
            <person name="Berlin A.M."/>
            <person name="Desjardins C.A."/>
            <person name="Dobbs E."/>
            <person name="Dukaj L."/>
            <person name="Fan L."/>
            <person name="FitzGerald M.G."/>
            <person name="French C."/>
            <person name="Gujja S."/>
            <person name="Hansen K."/>
            <person name="Keifenheim D."/>
            <person name="Levin J.Z."/>
            <person name="Mosher R.A."/>
            <person name="Mueller C.A."/>
            <person name="Pfiffner J."/>
            <person name="Priest M."/>
            <person name="Russ C."/>
            <person name="Smialowska A."/>
            <person name="Swoboda P."/>
            <person name="Sykes S.M."/>
            <person name="Vaughn M."/>
            <person name="Vengrova S."/>
            <person name="Yoder R."/>
            <person name="Zeng Q."/>
            <person name="Allshire R."/>
            <person name="Baulcombe D."/>
            <person name="Birren B.W."/>
            <person name="Brown W."/>
            <person name="Ekwall K."/>
            <person name="Kellis M."/>
            <person name="Leatherwood J."/>
            <person name="Levin H."/>
            <person name="Margalit H."/>
            <person name="Martienssen R."/>
            <person name="Nieduszynski C.A."/>
            <person name="Spatafora J.W."/>
            <person name="Friedman N."/>
            <person name="Dalgaard J.Z."/>
            <person name="Baumann P."/>
            <person name="Niki H."/>
            <person name="Regev A."/>
            <person name="Nusbaum C."/>
        </authorList>
    </citation>
    <scope>NUCLEOTIDE SEQUENCE [LARGE SCALE GENOMIC DNA]</scope>
    <source>
        <strain evidence="2">OY26</strain>
        <strain evidence="3">OY26 / ATCC MYA-4695 / CBS 11777 / NBRC 106824 / NRRL Y48691</strain>
    </source>
</reference>
<evidence type="ECO:0000313" key="2">
    <source>
        <dbReference type="EMBL" id="EPY52322.1"/>
    </source>
</evidence>
<sequence>MDLNVCLNCGGLTHEDELYCSHECRLLDNATTELWVNPTKDLLSSNPILAYLFSHYFQLFHQRSSVCSYTRSPIPTSSISSEIRNYSFNKP</sequence>
<dbReference type="AlphaFoldDB" id="S9X5L7"/>
<evidence type="ECO:0000313" key="1">
    <source>
        <dbReference type="EMBL" id="EPY52321.1"/>
    </source>
</evidence>